<gene>
    <name evidence="1" type="ORF">GJ697_12175</name>
</gene>
<dbReference type="EMBL" id="WKJM01000008">
    <property type="protein sequence ID" value="MRX08597.1"/>
    <property type="molecule type" value="Genomic_DNA"/>
</dbReference>
<evidence type="ECO:0000313" key="2">
    <source>
        <dbReference type="Proteomes" id="UP000481037"/>
    </source>
</evidence>
<keyword evidence="2" id="KW-1185">Reference proteome</keyword>
<dbReference type="Proteomes" id="UP000481037">
    <property type="component" value="Unassembled WGS sequence"/>
</dbReference>
<sequence>MTILFDNHQYAKRLQEAGMPPALADIQAETTGELMNALDALNTKLDKYATDTNTKFDQVEFTLDAKIDQVEFKLDAKIDRVDIRLNGRIDQVEARLETKIAESRAELIRWVVGVGILQSSLLSALLLKMIPG</sequence>
<protein>
    <recommendedName>
        <fullName evidence="3">DUF1640 domain-containing protein</fullName>
    </recommendedName>
</protein>
<name>A0A6L5QFQ8_9BURK</name>
<evidence type="ECO:0000313" key="1">
    <source>
        <dbReference type="EMBL" id="MRX08597.1"/>
    </source>
</evidence>
<dbReference type="RefSeq" id="WP_154370143.1">
    <property type="nucleotide sequence ID" value="NZ_WKJM01000008.1"/>
</dbReference>
<proteinExistence type="predicted"/>
<evidence type="ECO:0008006" key="3">
    <source>
        <dbReference type="Google" id="ProtNLM"/>
    </source>
</evidence>
<organism evidence="1 2">
    <name type="scientific">Duganella alba</name>
    <dbReference type="NCBI Taxonomy" id="2666081"/>
    <lineage>
        <taxon>Bacteria</taxon>
        <taxon>Pseudomonadati</taxon>
        <taxon>Pseudomonadota</taxon>
        <taxon>Betaproteobacteria</taxon>
        <taxon>Burkholderiales</taxon>
        <taxon>Oxalobacteraceae</taxon>
        <taxon>Telluria group</taxon>
        <taxon>Duganella</taxon>
    </lineage>
</organism>
<comment type="caution">
    <text evidence="1">The sequence shown here is derived from an EMBL/GenBank/DDBJ whole genome shotgun (WGS) entry which is preliminary data.</text>
</comment>
<accession>A0A6L5QFQ8</accession>
<reference evidence="1 2" key="1">
    <citation type="submission" date="2019-11" db="EMBL/GenBank/DDBJ databases">
        <title>Novel species isolated from a subtropical stream in China.</title>
        <authorList>
            <person name="Lu H."/>
        </authorList>
    </citation>
    <scope>NUCLEOTIDE SEQUENCE [LARGE SCALE GENOMIC DNA]</scope>
    <source>
        <strain evidence="1 2">FT25W</strain>
    </source>
</reference>
<dbReference type="AlphaFoldDB" id="A0A6L5QFQ8"/>